<name>A0A225UPI4_9STRA</name>
<dbReference type="AlphaFoldDB" id="A0A225UPI4"/>
<proteinExistence type="predicted"/>
<reference evidence="2" key="1">
    <citation type="submission" date="2017-03" db="EMBL/GenBank/DDBJ databases">
        <title>Phytopthora megakarya and P. palmivora, two closely related causual agents of cacao black pod achieved similar genome size and gene model numbers by different mechanisms.</title>
        <authorList>
            <person name="Ali S."/>
            <person name="Shao J."/>
            <person name="Larry D.J."/>
            <person name="Kronmiller B."/>
            <person name="Shen D."/>
            <person name="Strem M.D."/>
            <person name="Melnick R.L."/>
            <person name="Guiltinan M.J."/>
            <person name="Tyler B.M."/>
            <person name="Meinhardt L.W."/>
            <person name="Bailey B.A."/>
        </authorList>
    </citation>
    <scope>NUCLEOTIDE SEQUENCE [LARGE SCALE GENOMIC DNA]</scope>
    <source>
        <strain evidence="2">zdho120</strain>
    </source>
</reference>
<evidence type="ECO:0000313" key="2">
    <source>
        <dbReference type="Proteomes" id="UP000198211"/>
    </source>
</evidence>
<evidence type="ECO:0000313" key="1">
    <source>
        <dbReference type="EMBL" id="OWY94913.1"/>
    </source>
</evidence>
<organism evidence="1 2">
    <name type="scientific">Phytophthora megakarya</name>
    <dbReference type="NCBI Taxonomy" id="4795"/>
    <lineage>
        <taxon>Eukaryota</taxon>
        <taxon>Sar</taxon>
        <taxon>Stramenopiles</taxon>
        <taxon>Oomycota</taxon>
        <taxon>Peronosporomycetes</taxon>
        <taxon>Peronosporales</taxon>
        <taxon>Peronosporaceae</taxon>
        <taxon>Phytophthora</taxon>
    </lineage>
</organism>
<protein>
    <submittedName>
        <fullName evidence="1">Uncharacterized protein</fullName>
    </submittedName>
</protein>
<accession>A0A225UPI4</accession>
<dbReference type="EMBL" id="NBNE01013659">
    <property type="protein sequence ID" value="OWY94913.1"/>
    <property type="molecule type" value="Genomic_DNA"/>
</dbReference>
<keyword evidence="2" id="KW-1185">Reference proteome</keyword>
<sequence length="218" mass="25247">MAITDLISRIVKTCTLSVPTRLWDICSQSYALNFNWKAKHSFSPLTIIVLWVLQGYQTHTSNMERLWFEERRANAIRAQKDPPQDFPLASDRATLTQLLALLDPITTLNVRAQRGSANQVEVILSLYLLRLTVMDESAVCVLLPRLLFFFRVHELTPTVKKTRHLLAAAFQKTFFSRYTDRSIMRDTSYIPEAQMWLHTVFKNPDKDLTKIFESTTHS</sequence>
<comment type="caution">
    <text evidence="1">The sequence shown here is derived from an EMBL/GenBank/DDBJ whole genome shotgun (WGS) entry which is preliminary data.</text>
</comment>
<gene>
    <name evidence="1" type="ORF">PHMEG_00035225</name>
</gene>
<dbReference type="Proteomes" id="UP000198211">
    <property type="component" value="Unassembled WGS sequence"/>
</dbReference>
<dbReference type="OrthoDB" id="120612at2759"/>